<dbReference type="NCBIfam" id="TIGR03317">
    <property type="entry name" value="ygfZ_signature"/>
    <property type="match status" value="1"/>
</dbReference>
<comment type="caution">
    <text evidence="1">The sequence shown here is derived from an EMBL/GenBank/DDBJ whole genome shotgun (WGS) entry which is preliminary data.</text>
</comment>
<dbReference type="Proteomes" id="UP001501294">
    <property type="component" value="Unassembled WGS sequence"/>
</dbReference>
<dbReference type="PANTHER" id="PTHR22602:SF0">
    <property type="entry name" value="TRANSFERASE CAF17, MITOCHONDRIAL-RELATED"/>
    <property type="match status" value="1"/>
</dbReference>
<keyword evidence="2" id="KW-1185">Reference proteome</keyword>
<sequence length="340" mass="37982">MEIALQKLLIRSKIIAQRHSDPVPVSTTLDNKGIMNFTNQDAIQHIPQLQNIACELGSFGVLEVSGDDSLKLLQGQLTCDMEHVKDNQASIGGLCSVKGRLHSVFYVMQFQQNYLLLMPKGNLHHVQETLSKYAAFFQTELKDASKDYELWGHTQKAPGNHSAELEVLSVTDHGGIYDLHLNSLFNASILISRKERASELVNMLAGTTLADKNAWDYIELQAHIPMFGEASIEKHLPHSIGLHQVGGVSFDKGCYTGQEIVARMHYRGKLKTHSVLSVVDSEIELNELDKVYNQDDKKVGELVRTTIFDHKTYCLISLNDSALEEELSIGDDKVNTKLLN</sequence>
<accession>A0ABP8I2Z2</accession>
<dbReference type="Gene3D" id="2.40.30.160">
    <property type="match status" value="1"/>
</dbReference>
<dbReference type="PANTHER" id="PTHR22602">
    <property type="entry name" value="TRANSFERASE CAF17, MITOCHONDRIAL-RELATED"/>
    <property type="match status" value="1"/>
</dbReference>
<proteinExistence type="predicted"/>
<dbReference type="EMBL" id="BAABFU010000002">
    <property type="protein sequence ID" value="GAA4349999.1"/>
    <property type="molecule type" value="Genomic_DNA"/>
</dbReference>
<dbReference type="InterPro" id="IPR045179">
    <property type="entry name" value="YgfZ/GcvT"/>
</dbReference>
<dbReference type="SUPFAM" id="SSF103025">
    <property type="entry name" value="Folate-binding domain"/>
    <property type="match status" value="1"/>
</dbReference>
<organism evidence="1 2">
    <name type="scientific">Kangiella taiwanensis</name>
    <dbReference type="NCBI Taxonomy" id="1079179"/>
    <lineage>
        <taxon>Bacteria</taxon>
        <taxon>Pseudomonadati</taxon>
        <taxon>Pseudomonadota</taxon>
        <taxon>Gammaproteobacteria</taxon>
        <taxon>Kangiellales</taxon>
        <taxon>Kangiellaceae</taxon>
        <taxon>Kangiella</taxon>
    </lineage>
</organism>
<gene>
    <name evidence="1" type="ORF">GCM10023150_15080</name>
</gene>
<name>A0ABP8I2Z2_9GAMM</name>
<protein>
    <submittedName>
        <fullName evidence="1">Glycine cleavage system protein T</fullName>
    </submittedName>
</protein>
<reference evidence="2" key="1">
    <citation type="journal article" date="2019" name="Int. J. Syst. Evol. Microbiol.">
        <title>The Global Catalogue of Microorganisms (GCM) 10K type strain sequencing project: providing services to taxonomists for standard genome sequencing and annotation.</title>
        <authorList>
            <consortium name="The Broad Institute Genomics Platform"/>
            <consortium name="The Broad Institute Genome Sequencing Center for Infectious Disease"/>
            <person name="Wu L."/>
            <person name="Ma J."/>
        </authorList>
    </citation>
    <scope>NUCLEOTIDE SEQUENCE [LARGE SCALE GENOMIC DNA]</scope>
    <source>
        <strain evidence="2">JCM 17727</strain>
    </source>
</reference>
<evidence type="ECO:0000313" key="2">
    <source>
        <dbReference type="Proteomes" id="UP001501294"/>
    </source>
</evidence>
<evidence type="ECO:0000313" key="1">
    <source>
        <dbReference type="EMBL" id="GAA4349999.1"/>
    </source>
</evidence>
<dbReference type="Gene3D" id="3.30.70.1400">
    <property type="entry name" value="Aminomethyltransferase beta-barrel domains"/>
    <property type="match status" value="1"/>
</dbReference>
<dbReference type="InterPro" id="IPR017703">
    <property type="entry name" value="YgfZ/GCV_T_CS"/>
</dbReference>